<evidence type="ECO:0000313" key="2">
    <source>
        <dbReference type="EMBL" id="KFD48191.1"/>
    </source>
</evidence>
<feature type="compositionally biased region" description="Polar residues" evidence="1">
    <location>
        <begin position="36"/>
        <end position="46"/>
    </location>
</feature>
<keyword evidence="3" id="KW-1185">Reference proteome</keyword>
<evidence type="ECO:0000256" key="1">
    <source>
        <dbReference type="SAM" id="MobiDB-lite"/>
    </source>
</evidence>
<reference evidence="2 3" key="1">
    <citation type="journal article" date="2014" name="Nat. Genet.">
        <title>Genome and transcriptome of the porcine whipworm Trichuris suis.</title>
        <authorList>
            <person name="Jex A.R."/>
            <person name="Nejsum P."/>
            <person name="Schwarz E.M."/>
            <person name="Hu L."/>
            <person name="Young N.D."/>
            <person name="Hall R.S."/>
            <person name="Korhonen P.K."/>
            <person name="Liao S."/>
            <person name="Thamsborg S."/>
            <person name="Xia J."/>
            <person name="Xu P."/>
            <person name="Wang S."/>
            <person name="Scheerlinck J.P."/>
            <person name="Hofmann A."/>
            <person name="Sternberg P.W."/>
            <person name="Wang J."/>
            <person name="Gasser R.B."/>
        </authorList>
    </citation>
    <scope>NUCLEOTIDE SEQUENCE [LARGE SCALE GENOMIC DNA]</scope>
    <source>
        <strain evidence="2">DCEP-RM93M</strain>
    </source>
</reference>
<sequence>MVKEMVLGNSSLRKVRNLSSCPDSVITKMTNITRLKTPNSAQQPQRTEGRRLESYRKDTLETQFTPHRGFGKGWEIVH</sequence>
<gene>
    <name evidence="2" type="ORF">M513_10905</name>
</gene>
<dbReference type="Proteomes" id="UP000030764">
    <property type="component" value="Unassembled WGS sequence"/>
</dbReference>
<evidence type="ECO:0000313" key="3">
    <source>
        <dbReference type="Proteomes" id="UP000030764"/>
    </source>
</evidence>
<name>A0A085LT95_9BILA</name>
<accession>A0A085LT95</accession>
<feature type="region of interest" description="Disordered" evidence="1">
    <location>
        <begin position="36"/>
        <end position="66"/>
    </location>
</feature>
<dbReference type="AlphaFoldDB" id="A0A085LT95"/>
<protein>
    <submittedName>
        <fullName evidence="2">Uncharacterized protein</fullName>
    </submittedName>
</protein>
<feature type="compositionally biased region" description="Basic and acidic residues" evidence="1">
    <location>
        <begin position="47"/>
        <end position="60"/>
    </location>
</feature>
<organism evidence="2 3">
    <name type="scientific">Trichuris suis</name>
    <name type="common">pig whipworm</name>
    <dbReference type="NCBI Taxonomy" id="68888"/>
    <lineage>
        <taxon>Eukaryota</taxon>
        <taxon>Metazoa</taxon>
        <taxon>Ecdysozoa</taxon>
        <taxon>Nematoda</taxon>
        <taxon>Enoplea</taxon>
        <taxon>Dorylaimia</taxon>
        <taxon>Trichinellida</taxon>
        <taxon>Trichuridae</taxon>
        <taxon>Trichuris</taxon>
    </lineage>
</organism>
<proteinExistence type="predicted"/>
<dbReference type="EMBL" id="KL363300">
    <property type="protein sequence ID" value="KFD48191.1"/>
    <property type="molecule type" value="Genomic_DNA"/>
</dbReference>